<keyword evidence="3" id="KW-1185">Reference proteome</keyword>
<evidence type="ECO:0000313" key="3">
    <source>
        <dbReference type="Proteomes" id="UP000295293"/>
    </source>
</evidence>
<evidence type="ECO:0008006" key="4">
    <source>
        <dbReference type="Google" id="ProtNLM"/>
    </source>
</evidence>
<name>A0A4R6YJF4_9GAMM</name>
<evidence type="ECO:0000313" key="2">
    <source>
        <dbReference type="EMBL" id="TDR36982.1"/>
    </source>
</evidence>
<accession>A0A4R6YJF4</accession>
<dbReference type="Proteomes" id="UP000295293">
    <property type="component" value="Unassembled WGS sequence"/>
</dbReference>
<protein>
    <recommendedName>
        <fullName evidence="4">Spy/CpxP family protein refolding chaperone</fullName>
    </recommendedName>
</protein>
<dbReference type="AlphaFoldDB" id="A0A4R6YJF4"/>
<comment type="caution">
    <text evidence="2">The sequence shown here is derived from an EMBL/GenBank/DDBJ whole genome shotgun (WGS) entry which is preliminary data.</text>
</comment>
<dbReference type="RefSeq" id="WP_133821802.1">
    <property type="nucleotide sequence ID" value="NZ_SNZH01000026.1"/>
</dbReference>
<evidence type="ECO:0000256" key="1">
    <source>
        <dbReference type="SAM" id="MobiDB-lite"/>
    </source>
</evidence>
<reference evidence="2 3" key="1">
    <citation type="submission" date="2019-03" db="EMBL/GenBank/DDBJ databases">
        <title>Genomic Encyclopedia of Type Strains, Phase IV (KMG-IV): sequencing the most valuable type-strain genomes for metagenomic binning, comparative biology and taxonomic classification.</title>
        <authorList>
            <person name="Goeker M."/>
        </authorList>
    </citation>
    <scope>NUCLEOTIDE SEQUENCE [LARGE SCALE GENOMIC DNA]</scope>
    <source>
        <strain evidence="2 3">DSM 21667</strain>
    </source>
</reference>
<feature type="region of interest" description="Disordered" evidence="1">
    <location>
        <begin position="100"/>
        <end position="128"/>
    </location>
</feature>
<proteinExistence type="predicted"/>
<gene>
    <name evidence="2" type="ORF">DFR29_12618</name>
</gene>
<feature type="compositionally biased region" description="Basic and acidic residues" evidence="1">
    <location>
        <begin position="115"/>
        <end position="128"/>
    </location>
</feature>
<sequence>MQHRHLVFMLMNAIALSNAMGQEAERGGRRPPPPAEMARQLGLDAAQAAQFVQIMEDQREKHRALRAQADADHAVMRQTMDALHEETRARLRSVLNADQLARFEQLRPAPPGPPPHERERHGASPDQR</sequence>
<organism evidence="2 3">
    <name type="scientific">Tahibacter aquaticus</name>
    <dbReference type="NCBI Taxonomy" id="520092"/>
    <lineage>
        <taxon>Bacteria</taxon>
        <taxon>Pseudomonadati</taxon>
        <taxon>Pseudomonadota</taxon>
        <taxon>Gammaproteobacteria</taxon>
        <taxon>Lysobacterales</taxon>
        <taxon>Rhodanobacteraceae</taxon>
        <taxon>Tahibacter</taxon>
    </lineage>
</organism>
<dbReference type="EMBL" id="SNZH01000026">
    <property type="protein sequence ID" value="TDR36982.1"/>
    <property type="molecule type" value="Genomic_DNA"/>
</dbReference>